<dbReference type="InterPro" id="IPR030394">
    <property type="entry name" value="G_HFLX_dom"/>
</dbReference>
<dbReference type="Pfam" id="PF13167">
    <property type="entry name" value="GTP-bdg_N"/>
    <property type="match status" value="1"/>
</dbReference>
<dbReference type="InterPro" id="IPR025121">
    <property type="entry name" value="GTPase_HflX_N"/>
</dbReference>
<comment type="cofactor">
    <cofactor evidence="8">
        <name>Mg(2+)</name>
        <dbReference type="ChEBI" id="CHEBI:18420"/>
    </cofactor>
</comment>
<accession>A0A1T4MAM3</accession>
<gene>
    <name evidence="6" type="primary">hflX</name>
    <name evidence="10" type="ORF">SAMN02746011_01369</name>
</gene>
<comment type="function">
    <text evidence="6">GTPase that associates with the 50S ribosomal subunit and may have a role during protein synthesis or ribosome biogenesis.</text>
</comment>
<dbReference type="GO" id="GO:0046872">
    <property type="term" value="F:metal ion binding"/>
    <property type="evidence" value="ECO:0007669"/>
    <property type="project" value="UniProtKB-KW"/>
</dbReference>
<feature type="binding site" evidence="7">
    <location>
        <begin position="254"/>
        <end position="257"/>
    </location>
    <ligand>
        <name>GTP</name>
        <dbReference type="ChEBI" id="CHEBI:37565"/>
    </ligand>
</feature>
<comment type="subunit">
    <text evidence="6">Monomer. Associates with the 50S ribosomal subunit.</text>
</comment>
<evidence type="ECO:0000256" key="4">
    <source>
        <dbReference type="ARBA" id="ARBA00022842"/>
    </source>
</evidence>
<keyword evidence="4 8" id="KW-0460">Magnesium</keyword>
<evidence type="ECO:0000256" key="5">
    <source>
        <dbReference type="ARBA" id="ARBA00023134"/>
    </source>
</evidence>
<sequence>MIEIEQRPEKVLIFGVQTENYSDEKFQVLMKEMKSLTETAGGIPTVEMTQKLPRLNSRSAVGSGKLSEIKDAVNKEEIDLVISMNALTPSTNRYIEDQLGVRVIDRIQLILDIFAMRAKSREGKLQVELAQYDYLLPRLQGRRDYLSRLGGGIGTRGPGETKLETDRRHIRTMMSQIKKELAKLSEHRELTRSRRRSGSEFNIGLVGYTNAGKSTILRELTESDTYVEDQLFATLDPLTRKLTINGHDGFTLTDTVGFIEELPTTLIQAFKSTLEEMRYVDLLLHVVDASSADRMMHEQTVYNLIKELEMDHLPILTVYNKKDKIEGNFEPTLFPYVTISALEKDGVEALKQKIWAEIVRTSEKFEVEVDPQEADLLALYRQKTLIESLEFDEENQVYILKGFRRSDKELDKER</sequence>
<comment type="subcellular location">
    <subcellularLocation>
        <location evidence="6">Cytoplasm</location>
    </subcellularLocation>
    <text evidence="6">May associate with membranes.</text>
</comment>
<dbReference type="PANTHER" id="PTHR10229">
    <property type="entry name" value="GTP-BINDING PROTEIN HFLX"/>
    <property type="match status" value="1"/>
</dbReference>
<dbReference type="PIRSF" id="PIRSF006809">
    <property type="entry name" value="GTP-binding_hflX_prd"/>
    <property type="match status" value="1"/>
</dbReference>
<evidence type="ECO:0000259" key="9">
    <source>
        <dbReference type="PROSITE" id="PS51705"/>
    </source>
</evidence>
<proteinExistence type="inferred from homology"/>
<dbReference type="Gene3D" id="3.40.50.11060">
    <property type="entry name" value="GTPase HflX, N-terminal domain"/>
    <property type="match status" value="1"/>
</dbReference>
<dbReference type="EMBL" id="FUWO01000011">
    <property type="protein sequence ID" value="SJZ63965.1"/>
    <property type="molecule type" value="Genomic_DNA"/>
</dbReference>
<feature type="binding site" evidence="7">
    <location>
        <begin position="207"/>
        <end position="214"/>
    </location>
    <ligand>
        <name>GTP</name>
        <dbReference type="ChEBI" id="CHEBI:37565"/>
    </ligand>
</feature>
<dbReference type="InterPro" id="IPR016496">
    <property type="entry name" value="GTPase_HflX"/>
</dbReference>
<dbReference type="FunFam" id="3.40.50.11060:FF:000001">
    <property type="entry name" value="GTPase HflX"/>
    <property type="match status" value="1"/>
</dbReference>
<keyword evidence="11" id="KW-1185">Reference proteome</keyword>
<organism evidence="10 11">
    <name type="scientific">Globicatella sulfidifaciens DSM 15739</name>
    <dbReference type="NCBI Taxonomy" id="1121925"/>
    <lineage>
        <taxon>Bacteria</taxon>
        <taxon>Bacillati</taxon>
        <taxon>Bacillota</taxon>
        <taxon>Bacilli</taxon>
        <taxon>Lactobacillales</taxon>
        <taxon>Aerococcaceae</taxon>
        <taxon>Globicatella</taxon>
    </lineage>
</organism>
<dbReference type="InterPro" id="IPR032305">
    <property type="entry name" value="GTP-bd_M"/>
</dbReference>
<keyword evidence="5 6" id="KW-0342">GTP-binding</keyword>
<dbReference type="SUPFAM" id="SSF52540">
    <property type="entry name" value="P-loop containing nucleoside triphosphate hydrolases"/>
    <property type="match status" value="1"/>
</dbReference>
<evidence type="ECO:0000256" key="7">
    <source>
        <dbReference type="PIRSR" id="PIRSR006809-1"/>
    </source>
</evidence>
<protein>
    <recommendedName>
        <fullName evidence="6">GTPase HflX</fullName>
    </recommendedName>
    <alternativeName>
        <fullName evidence="6">GTP-binding protein HflX</fullName>
    </alternativeName>
</protein>
<feature type="binding site" evidence="8">
    <location>
        <position position="214"/>
    </location>
    <ligand>
        <name>Mg(2+)</name>
        <dbReference type="ChEBI" id="CHEBI:18420"/>
    </ligand>
</feature>
<dbReference type="InterPro" id="IPR027417">
    <property type="entry name" value="P-loop_NTPase"/>
</dbReference>
<evidence type="ECO:0000256" key="3">
    <source>
        <dbReference type="ARBA" id="ARBA00022741"/>
    </source>
</evidence>
<evidence type="ECO:0000256" key="2">
    <source>
        <dbReference type="ARBA" id="ARBA00022723"/>
    </source>
</evidence>
<reference evidence="11" key="1">
    <citation type="submission" date="2017-02" db="EMBL/GenBank/DDBJ databases">
        <authorList>
            <person name="Varghese N."/>
            <person name="Submissions S."/>
        </authorList>
    </citation>
    <scope>NUCLEOTIDE SEQUENCE [LARGE SCALE GENOMIC DNA]</scope>
    <source>
        <strain evidence="11">DSM 15739</strain>
    </source>
</reference>
<evidence type="ECO:0000313" key="11">
    <source>
        <dbReference type="Proteomes" id="UP000189941"/>
    </source>
</evidence>
<evidence type="ECO:0000256" key="1">
    <source>
        <dbReference type="ARBA" id="ARBA00022490"/>
    </source>
</evidence>
<dbReference type="RefSeq" id="WP_078756105.1">
    <property type="nucleotide sequence ID" value="NZ_FUWO01000011.1"/>
</dbReference>
<feature type="binding site" evidence="7">
    <location>
        <begin position="320"/>
        <end position="323"/>
    </location>
    <ligand>
        <name>GTP</name>
        <dbReference type="ChEBI" id="CHEBI:37565"/>
    </ligand>
</feature>
<dbReference type="NCBIfam" id="TIGR03156">
    <property type="entry name" value="GTP_HflX"/>
    <property type="match status" value="1"/>
</dbReference>
<keyword evidence="1 6" id="KW-0963">Cytoplasm</keyword>
<dbReference type="GO" id="GO:0005737">
    <property type="term" value="C:cytoplasm"/>
    <property type="evidence" value="ECO:0007669"/>
    <property type="project" value="UniProtKB-SubCell"/>
</dbReference>
<dbReference type="PRINTS" id="PR00326">
    <property type="entry name" value="GTP1OBG"/>
</dbReference>
<dbReference type="GO" id="GO:0005525">
    <property type="term" value="F:GTP binding"/>
    <property type="evidence" value="ECO:0007669"/>
    <property type="project" value="UniProtKB-UniRule"/>
</dbReference>
<dbReference type="HAMAP" id="MF_00900">
    <property type="entry name" value="GTPase_HflX"/>
    <property type="match status" value="1"/>
</dbReference>
<dbReference type="Pfam" id="PF16360">
    <property type="entry name" value="GTP-bdg_M"/>
    <property type="match status" value="1"/>
</dbReference>
<dbReference type="Proteomes" id="UP000189941">
    <property type="component" value="Unassembled WGS sequence"/>
</dbReference>
<dbReference type="STRING" id="1121925.SAMN02746011_01369"/>
<dbReference type="Gene3D" id="3.40.50.300">
    <property type="entry name" value="P-loop containing nucleotide triphosphate hydrolases"/>
    <property type="match status" value="1"/>
</dbReference>
<evidence type="ECO:0000256" key="6">
    <source>
        <dbReference type="HAMAP-Rule" id="MF_00900"/>
    </source>
</evidence>
<evidence type="ECO:0000256" key="8">
    <source>
        <dbReference type="PIRSR" id="PIRSR006809-2"/>
    </source>
</evidence>
<dbReference type="GO" id="GO:0043022">
    <property type="term" value="F:ribosome binding"/>
    <property type="evidence" value="ECO:0007669"/>
    <property type="project" value="TreeGrafter"/>
</dbReference>
<dbReference type="InterPro" id="IPR006073">
    <property type="entry name" value="GTP-bd"/>
</dbReference>
<dbReference type="GO" id="GO:0003924">
    <property type="term" value="F:GTPase activity"/>
    <property type="evidence" value="ECO:0007669"/>
    <property type="project" value="UniProtKB-UniRule"/>
</dbReference>
<dbReference type="PROSITE" id="PS51705">
    <property type="entry name" value="G_HFLX"/>
    <property type="match status" value="1"/>
</dbReference>
<feature type="domain" description="Hflx-type G" evidence="9">
    <location>
        <begin position="201"/>
        <end position="362"/>
    </location>
</feature>
<dbReference type="Pfam" id="PF01926">
    <property type="entry name" value="MMR_HSR1"/>
    <property type="match status" value="1"/>
</dbReference>
<dbReference type="OrthoDB" id="9812272at2"/>
<keyword evidence="2 8" id="KW-0479">Metal-binding</keyword>
<dbReference type="Gene3D" id="6.10.250.2860">
    <property type="match status" value="1"/>
</dbReference>
<name>A0A1T4MAM3_9LACT</name>
<dbReference type="InterPro" id="IPR042108">
    <property type="entry name" value="GTPase_HflX_N_sf"/>
</dbReference>
<dbReference type="InterPro" id="IPR005225">
    <property type="entry name" value="Small_GTP-bd"/>
</dbReference>
<comment type="similarity">
    <text evidence="6">Belongs to the TRAFAC class OBG-HflX-like GTPase superfamily. HflX GTPase family.</text>
</comment>
<feature type="binding site" evidence="7">
    <location>
        <begin position="340"/>
        <end position="342"/>
    </location>
    <ligand>
        <name>GTP</name>
        <dbReference type="ChEBI" id="CHEBI:37565"/>
    </ligand>
</feature>
<keyword evidence="3 6" id="KW-0547">Nucleotide-binding</keyword>
<dbReference type="PANTHER" id="PTHR10229:SF0">
    <property type="entry name" value="GTP-BINDING PROTEIN 6-RELATED"/>
    <property type="match status" value="1"/>
</dbReference>
<dbReference type="CDD" id="cd01878">
    <property type="entry name" value="HflX"/>
    <property type="match status" value="1"/>
</dbReference>
<feature type="binding site" evidence="7">
    <location>
        <begin position="232"/>
        <end position="236"/>
    </location>
    <ligand>
        <name>GTP</name>
        <dbReference type="ChEBI" id="CHEBI:37565"/>
    </ligand>
</feature>
<dbReference type="NCBIfam" id="TIGR00231">
    <property type="entry name" value="small_GTP"/>
    <property type="match status" value="1"/>
</dbReference>
<evidence type="ECO:0000313" key="10">
    <source>
        <dbReference type="EMBL" id="SJZ63965.1"/>
    </source>
</evidence>
<dbReference type="AlphaFoldDB" id="A0A1T4MAM3"/>
<feature type="binding site" evidence="8">
    <location>
        <position position="234"/>
    </location>
    <ligand>
        <name>Mg(2+)</name>
        <dbReference type="ChEBI" id="CHEBI:18420"/>
    </ligand>
</feature>